<dbReference type="InterPro" id="IPR045860">
    <property type="entry name" value="Snake_toxin-like_sf"/>
</dbReference>
<dbReference type="AlphaFoldDB" id="A0A8B9EWZ4"/>
<evidence type="ECO:0000313" key="2">
    <source>
        <dbReference type="Ensembl" id="ENSACOP00000000027.1"/>
    </source>
</evidence>
<sequence>MSEDCHTFASHPFVLDSTAKVLMAGAGLEPPENCAVQCLSWLDLSPCSNGPSFLPGVIGLVSIVSKGCDSSCESHYQDFKIGNRNISCCSSDLCNVNAAGSVRSKVWGPCTLLSTIQDKSSAHLPC</sequence>
<proteinExistence type="predicted"/>
<feature type="domain" description="Snake toxin/toxin-like" evidence="1">
    <location>
        <begin position="61"/>
        <end position="95"/>
    </location>
</feature>
<reference evidence="2" key="1">
    <citation type="submission" date="2025-08" db="UniProtKB">
        <authorList>
            <consortium name="Ensembl"/>
        </authorList>
    </citation>
    <scope>IDENTIFICATION</scope>
</reference>
<accession>A0A8B9EWZ4</accession>
<dbReference type="GO" id="GO:0030154">
    <property type="term" value="P:cell differentiation"/>
    <property type="evidence" value="ECO:0007669"/>
    <property type="project" value="UniProtKB-ARBA"/>
</dbReference>
<dbReference type="Ensembl" id="ENSACOT00000000028.1">
    <property type="protein sequence ID" value="ENSACOP00000000027.1"/>
    <property type="gene ID" value="ENSACOG00000000021.1"/>
</dbReference>
<keyword evidence="3" id="KW-1185">Reference proteome</keyword>
<dbReference type="Gene3D" id="2.10.60.10">
    <property type="entry name" value="CD59"/>
    <property type="match status" value="1"/>
</dbReference>
<evidence type="ECO:0000313" key="3">
    <source>
        <dbReference type="Proteomes" id="UP000694522"/>
    </source>
</evidence>
<reference evidence="2" key="2">
    <citation type="submission" date="2025-09" db="UniProtKB">
        <authorList>
            <consortium name="Ensembl"/>
        </authorList>
    </citation>
    <scope>IDENTIFICATION</scope>
</reference>
<protein>
    <recommendedName>
        <fullName evidence="1">Snake toxin/toxin-like domain-containing protein</fullName>
    </recommendedName>
</protein>
<dbReference type="Proteomes" id="UP000694522">
    <property type="component" value="Unplaced"/>
</dbReference>
<dbReference type="Pfam" id="PF00087">
    <property type="entry name" value="Toxin_TOLIP"/>
    <property type="match status" value="1"/>
</dbReference>
<dbReference type="InterPro" id="IPR035076">
    <property type="entry name" value="Toxin/TOLIP"/>
</dbReference>
<name>A0A8B9EWZ4_9PSIT</name>
<organism evidence="2 3">
    <name type="scientific">Amazona collaria</name>
    <name type="common">yellow-billed parrot</name>
    <dbReference type="NCBI Taxonomy" id="241587"/>
    <lineage>
        <taxon>Eukaryota</taxon>
        <taxon>Metazoa</taxon>
        <taxon>Chordata</taxon>
        <taxon>Craniata</taxon>
        <taxon>Vertebrata</taxon>
        <taxon>Euteleostomi</taxon>
        <taxon>Archelosauria</taxon>
        <taxon>Archosauria</taxon>
        <taxon>Dinosauria</taxon>
        <taxon>Saurischia</taxon>
        <taxon>Theropoda</taxon>
        <taxon>Coelurosauria</taxon>
        <taxon>Aves</taxon>
        <taxon>Neognathae</taxon>
        <taxon>Neoaves</taxon>
        <taxon>Telluraves</taxon>
        <taxon>Australaves</taxon>
        <taxon>Psittaciformes</taxon>
        <taxon>Psittacidae</taxon>
        <taxon>Amazona</taxon>
    </lineage>
</organism>
<dbReference type="SUPFAM" id="SSF57302">
    <property type="entry name" value="Snake toxin-like"/>
    <property type="match status" value="1"/>
</dbReference>
<evidence type="ECO:0000259" key="1">
    <source>
        <dbReference type="Pfam" id="PF00087"/>
    </source>
</evidence>